<dbReference type="Proteomes" id="UP001139521">
    <property type="component" value="Unassembled WGS sequence"/>
</dbReference>
<dbReference type="RefSeq" id="WP_249603632.1">
    <property type="nucleotide sequence ID" value="NZ_JAKHSK010000074.1"/>
</dbReference>
<evidence type="ECO:0000313" key="1">
    <source>
        <dbReference type="EMBL" id="MCL6220964.1"/>
    </source>
</evidence>
<organism evidence="1 2">
    <name type="scientific">Zunongwangia pacifica</name>
    <dbReference type="NCBI Taxonomy" id="2911062"/>
    <lineage>
        <taxon>Bacteria</taxon>
        <taxon>Pseudomonadati</taxon>
        <taxon>Bacteroidota</taxon>
        <taxon>Flavobacteriia</taxon>
        <taxon>Flavobacteriales</taxon>
        <taxon>Flavobacteriaceae</taxon>
        <taxon>Zunongwangia</taxon>
    </lineage>
</organism>
<reference evidence="1" key="1">
    <citation type="submission" date="2022-01" db="EMBL/GenBank/DDBJ databases">
        <title>Genome sequencing of Zunongwangia sp. M21534 genome.</title>
        <authorList>
            <person name="Chen Y."/>
            <person name="Dong C."/>
            <person name="Shao Z."/>
        </authorList>
    </citation>
    <scope>NUCLEOTIDE SEQUENCE</scope>
    <source>
        <strain evidence="1">MCCC M21534</strain>
    </source>
</reference>
<name>A0A9X2CQ77_9FLAO</name>
<evidence type="ECO:0000313" key="2">
    <source>
        <dbReference type="Proteomes" id="UP001139521"/>
    </source>
</evidence>
<comment type="caution">
    <text evidence="1">The sequence shown here is derived from an EMBL/GenBank/DDBJ whole genome shotgun (WGS) entry which is preliminary data.</text>
</comment>
<dbReference type="EMBL" id="JAKHSK010000074">
    <property type="protein sequence ID" value="MCL6220964.1"/>
    <property type="molecule type" value="Genomic_DNA"/>
</dbReference>
<sequence length="81" mass="9563">MKKIITITAILFVCKFTIAQSIFDYKGFPLDEVKYYYLSAENKTLLTNETEIFSDVKQFTCDISYYEDHIKILLKIYKVNS</sequence>
<proteinExistence type="predicted"/>
<keyword evidence="2" id="KW-1185">Reference proteome</keyword>
<dbReference type="AlphaFoldDB" id="A0A9X2CQ77"/>
<gene>
    <name evidence="1" type="ORF">L1967_21955</name>
</gene>
<accession>A0A9X2CQ77</accession>
<protein>
    <submittedName>
        <fullName evidence="1">Uncharacterized protein</fullName>
    </submittedName>
</protein>